<feature type="compositionally biased region" description="Basic and acidic residues" evidence="1">
    <location>
        <begin position="109"/>
        <end position="119"/>
    </location>
</feature>
<feature type="compositionally biased region" description="Basic and acidic residues" evidence="1">
    <location>
        <begin position="154"/>
        <end position="163"/>
    </location>
</feature>
<feature type="compositionally biased region" description="Basic residues" evidence="1">
    <location>
        <begin position="96"/>
        <end position="108"/>
    </location>
</feature>
<accession>A0ABD2WGW8</accession>
<evidence type="ECO:0000259" key="2">
    <source>
        <dbReference type="PROSITE" id="PS51457"/>
    </source>
</evidence>
<evidence type="ECO:0000256" key="1">
    <source>
        <dbReference type="SAM" id="MobiDB-lite"/>
    </source>
</evidence>
<keyword evidence="4" id="KW-1185">Reference proteome</keyword>
<evidence type="ECO:0000313" key="3">
    <source>
        <dbReference type="EMBL" id="KAL3392243.1"/>
    </source>
</evidence>
<feature type="domain" description="BEN" evidence="2">
    <location>
        <begin position="1"/>
        <end position="97"/>
    </location>
</feature>
<dbReference type="Gene3D" id="1.10.10.2590">
    <property type="entry name" value="BEN domain"/>
    <property type="match status" value="1"/>
</dbReference>
<proteinExistence type="predicted"/>
<sequence>MSGAKKTEYDRFVRSVTMAFFEPEELKGSSVSGKRSNAKPDSEAKPSIDPTRLSAIHDIFAHYLEKVRNKNTVEIFEALAKVGACVGTKISELRRPPRKPRAPKKVKPKVSDVKPKESEESNDSNTSDSSEESDDSSSQKSNSSDENEPSDTDSSEKSDSNKK</sequence>
<name>A0ABD2WGW8_9HYME</name>
<gene>
    <name evidence="3" type="ORF">TKK_013074</name>
</gene>
<dbReference type="Pfam" id="PF10523">
    <property type="entry name" value="BEN"/>
    <property type="match status" value="1"/>
</dbReference>
<dbReference type="SMART" id="SM01025">
    <property type="entry name" value="BEN"/>
    <property type="match status" value="1"/>
</dbReference>
<dbReference type="PROSITE" id="PS51457">
    <property type="entry name" value="BEN"/>
    <property type="match status" value="1"/>
</dbReference>
<dbReference type="EMBL" id="JBJJXI010000106">
    <property type="protein sequence ID" value="KAL3392243.1"/>
    <property type="molecule type" value="Genomic_DNA"/>
</dbReference>
<feature type="region of interest" description="Disordered" evidence="1">
    <location>
        <begin position="86"/>
        <end position="163"/>
    </location>
</feature>
<feature type="region of interest" description="Disordered" evidence="1">
    <location>
        <begin position="24"/>
        <end position="52"/>
    </location>
</feature>
<dbReference type="InterPro" id="IPR018379">
    <property type="entry name" value="BEN_domain"/>
</dbReference>
<reference evidence="3 4" key="1">
    <citation type="journal article" date="2024" name="bioRxiv">
        <title>A reference genome for Trichogramma kaykai: A tiny desert-dwelling parasitoid wasp with competing sex-ratio distorters.</title>
        <authorList>
            <person name="Culotta J."/>
            <person name="Lindsey A.R."/>
        </authorList>
    </citation>
    <scope>NUCLEOTIDE SEQUENCE [LARGE SCALE GENOMIC DNA]</scope>
    <source>
        <strain evidence="3 4">KSX58</strain>
    </source>
</reference>
<protein>
    <recommendedName>
        <fullName evidence="2">BEN domain-containing protein</fullName>
    </recommendedName>
</protein>
<dbReference type="AlphaFoldDB" id="A0ABD2WGW8"/>
<evidence type="ECO:0000313" key="4">
    <source>
        <dbReference type="Proteomes" id="UP001627154"/>
    </source>
</evidence>
<organism evidence="3 4">
    <name type="scientific">Trichogramma kaykai</name>
    <dbReference type="NCBI Taxonomy" id="54128"/>
    <lineage>
        <taxon>Eukaryota</taxon>
        <taxon>Metazoa</taxon>
        <taxon>Ecdysozoa</taxon>
        <taxon>Arthropoda</taxon>
        <taxon>Hexapoda</taxon>
        <taxon>Insecta</taxon>
        <taxon>Pterygota</taxon>
        <taxon>Neoptera</taxon>
        <taxon>Endopterygota</taxon>
        <taxon>Hymenoptera</taxon>
        <taxon>Apocrita</taxon>
        <taxon>Proctotrupomorpha</taxon>
        <taxon>Chalcidoidea</taxon>
        <taxon>Trichogrammatidae</taxon>
        <taxon>Trichogramma</taxon>
    </lineage>
</organism>
<dbReference type="Proteomes" id="UP001627154">
    <property type="component" value="Unassembled WGS sequence"/>
</dbReference>
<comment type="caution">
    <text evidence="3">The sequence shown here is derived from an EMBL/GenBank/DDBJ whole genome shotgun (WGS) entry which is preliminary data.</text>
</comment>